<feature type="region of interest" description="Disordered" evidence="1">
    <location>
        <begin position="1"/>
        <end position="110"/>
    </location>
</feature>
<accession>Q4TB48</accession>
<dbReference type="AlphaFoldDB" id="Q4TB48"/>
<reference evidence="2" key="1">
    <citation type="journal article" date="2004" name="Nature">
        <title>Genome duplication in the teleost fish Tetraodon nigroviridis reveals the early vertebrate proto-karyotype.</title>
        <authorList>
            <person name="Jaillon O."/>
            <person name="Aury J.-M."/>
            <person name="Brunet F."/>
            <person name="Petit J.-L."/>
            <person name="Stange-Thomann N."/>
            <person name="Mauceli E."/>
            <person name="Bouneau L."/>
            <person name="Fischer C."/>
            <person name="Ozouf-Costaz C."/>
            <person name="Bernot A."/>
            <person name="Nicaud S."/>
            <person name="Jaffe D."/>
            <person name="Fisher S."/>
            <person name="Lutfalla G."/>
            <person name="Dossat C."/>
            <person name="Segurens B."/>
            <person name="Dasilva C."/>
            <person name="Salanoubat M."/>
            <person name="Levy M."/>
            <person name="Boudet N."/>
            <person name="Castellano S."/>
            <person name="Anthouard V."/>
            <person name="Jubin C."/>
            <person name="Castelli V."/>
            <person name="Katinka M."/>
            <person name="Vacherie B."/>
            <person name="Biemont C."/>
            <person name="Skalli Z."/>
            <person name="Cattolico L."/>
            <person name="Poulain J."/>
            <person name="De Berardinis V."/>
            <person name="Cruaud C."/>
            <person name="Duprat S."/>
            <person name="Brottier P."/>
            <person name="Coutanceau J.-P."/>
            <person name="Gouzy J."/>
            <person name="Parra G."/>
            <person name="Lardier G."/>
            <person name="Chapple C."/>
            <person name="McKernan K.J."/>
            <person name="McEwan P."/>
            <person name="Bosak S."/>
            <person name="Kellis M."/>
            <person name="Volff J.-N."/>
            <person name="Guigo R."/>
            <person name="Zody M.C."/>
            <person name="Mesirov J."/>
            <person name="Lindblad-Toh K."/>
            <person name="Birren B."/>
            <person name="Nusbaum C."/>
            <person name="Kahn D."/>
            <person name="Robinson-Rechavi M."/>
            <person name="Laudet V."/>
            <person name="Schachter V."/>
            <person name="Quetier F."/>
            <person name="Saurin W."/>
            <person name="Scarpelli C."/>
            <person name="Wincker P."/>
            <person name="Lander E.S."/>
            <person name="Weissenbach J."/>
            <person name="Roest Crollius H."/>
        </authorList>
    </citation>
    <scope>NUCLEOTIDE SEQUENCE [LARGE SCALE GENOMIC DNA]</scope>
</reference>
<dbReference type="EMBL" id="CAAE01007203">
    <property type="protein sequence ID" value="CAF89884.1"/>
    <property type="molecule type" value="Genomic_DNA"/>
</dbReference>
<sequence>WQRRAGLLHPAEHHAPAAPAGGARGRDPGGPADGGPGAEGLRAGVRAEGQAHGAGREADPRGSGRAAKGGRSGGRWAGPLPAVRQGGEPAFLRRLPASPSPLASERFRVC</sequence>
<evidence type="ECO:0000313" key="2">
    <source>
        <dbReference type="EMBL" id="CAF89884.1"/>
    </source>
</evidence>
<gene>
    <name evidence="2" type="ORF">GSTENG00003913001</name>
</gene>
<reference evidence="2" key="2">
    <citation type="submission" date="2004-02" db="EMBL/GenBank/DDBJ databases">
        <authorList>
            <consortium name="Genoscope"/>
            <consortium name="Whitehead Institute Centre for Genome Research"/>
        </authorList>
    </citation>
    <scope>NUCLEOTIDE SEQUENCE</scope>
</reference>
<organism evidence="2">
    <name type="scientific">Tetraodon nigroviridis</name>
    <name type="common">Spotted green pufferfish</name>
    <name type="synonym">Chelonodon nigroviridis</name>
    <dbReference type="NCBI Taxonomy" id="99883"/>
    <lineage>
        <taxon>Eukaryota</taxon>
        <taxon>Metazoa</taxon>
        <taxon>Chordata</taxon>
        <taxon>Craniata</taxon>
        <taxon>Vertebrata</taxon>
        <taxon>Euteleostomi</taxon>
        <taxon>Actinopterygii</taxon>
        <taxon>Neopterygii</taxon>
        <taxon>Teleostei</taxon>
        <taxon>Neoteleostei</taxon>
        <taxon>Acanthomorphata</taxon>
        <taxon>Eupercaria</taxon>
        <taxon>Tetraodontiformes</taxon>
        <taxon>Tetradontoidea</taxon>
        <taxon>Tetraodontidae</taxon>
        <taxon>Tetraodon</taxon>
    </lineage>
</organism>
<comment type="caution">
    <text evidence="2">The sequence shown here is derived from an EMBL/GenBank/DDBJ whole genome shotgun (WGS) entry which is preliminary data.</text>
</comment>
<dbReference type="KEGG" id="tng:GSTEN00003913G001"/>
<proteinExistence type="predicted"/>
<protein>
    <submittedName>
        <fullName evidence="2">(spotted green pufferfish) hypothetical protein</fullName>
    </submittedName>
</protein>
<feature type="non-terminal residue" evidence="2">
    <location>
        <position position="110"/>
    </location>
</feature>
<name>Q4TB48_TETNG</name>
<evidence type="ECO:0000256" key="1">
    <source>
        <dbReference type="SAM" id="MobiDB-lite"/>
    </source>
</evidence>